<name>A0A857FTX7_KOMXY</name>
<gene>
    <name evidence="1" type="ORF">FMA36_14935</name>
</gene>
<dbReference type="AlphaFoldDB" id="A0A857FTX7"/>
<evidence type="ECO:0000313" key="2">
    <source>
        <dbReference type="Proteomes" id="UP000464674"/>
    </source>
</evidence>
<organism evidence="1 2">
    <name type="scientific">Komagataeibacter xylinus</name>
    <name type="common">Gluconacetobacter xylinus</name>
    <dbReference type="NCBI Taxonomy" id="28448"/>
    <lineage>
        <taxon>Bacteria</taxon>
        <taxon>Pseudomonadati</taxon>
        <taxon>Pseudomonadota</taxon>
        <taxon>Alphaproteobacteria</taxon>
        <taxon>Acetobacterales</taxon>
        <taxon>Acetobacteraceae</taxon>
        <taxon>Komagataeibacter</taxon>
    </lineage>
</organism>
<evidence type="ECO:0000313" key="1">
    <source>
        <dbReference type="EMBL" id="QHC36627.1"/>
    </source>
</evidence>
<proteinExistence type="predicted"/>
<reference evidence="1 2" key="1">
    <citation type="journal article" date="2020" name="Carbohydr. Polym.">
        <title>Characterization and optimization of production of bacterial cellulose from strain CGMCC 17276 based on whole-genome analysis.</title>
        <authorList>
            <person name="Lu T."/>
            <person name="Gao H."/>
            <person name="Liao B."/>
            <person name="Wu J."/>
            <person name="Zhang W."/>
            <person name="Huang J."/>
            <person name="Liu M."/>
            <person name="Huang J."/>
            <person name="Chang Z."/>
            <person name="Jin M."/>
            <person name="Yi Z."/>
            <person name="Jiang D."/>
        </authorList>
    </citation>
    <scope>NUCLEOTIDE SEQUENCE [LARGE SCALE GENOMIC DNA]</scope>
    <source>
        <strain evidence="1 2">CGMCC 17276</strain>
    </source>
</reference>
<accession>A0A857FTX7</accession>
<sequence>MCAPHINKNIDMKTVDQAFLDVLMQIMAEDACNYDIFLKSVLIEPYENIDSGETIKKAFGQDAVITGISAPDFQIARPGRYPFARNDKSGVLPVQGRTSRLSRFLGFYLCFYRRDIRYDPHRVESGLTHPSAIAAKGKAQGIFRLREPDLHATTGAVLHRSG</sequence>
<dbReference type="Proteomes" id="UP000464674">
    <property type="component" value="Chromosome"/>
</dbReference>
<dbReference type="EMBL" id="CP041348">
    <property type="protein sequence ID" value="QHC36627.1"/>
    <property type="molecule type" value="Genomic_DNA"/>
</dbReference>
<protein>
    <submittedName>
        <fullName evidence="1">Uncharacterized protein</fullName>
    </submittedName>
</protein>